<gene>
    <name evidence="13" type="ORF">GCM10011379_02350</name>
</gene>
<keyword evidence="6 8" id="KW-0472">Membrane</keyword>
<evidence type="ECO:0000256" key="10">
    <source>
        <dbReference type="SAM" id="SignalP"/>
    </source>
</evidence>
<dbReference type="InterPro" id="IPR012910">
    <property type="entry name" value="Plug_dom"/>
</dbReference>
<sequence>MQLTTTITWRSVLLAAALSVTSAGAFAQDKAGSAKADTAVLKASGVIKDAATGKPLAGVNVSIPTFSAAITDDKGRFTIKVPDYNVTLFVSAEGVQTRQVPLRGKKEIAVRLYDESFESYYAPAVSAVSRKAAVSMVAPVTTIDPEGAWARNQETTDSYLQGLAGGLTAIRKSGTPGIGASLFMRGISSLYTTNKPLIVVDGVIYDNKEFNSSLISGHSSNPLLMLDIQDIDNITVIKDGSSTYGTKGGNGVIVITTATARQKATRIDVGVYAGVNFAPKQLPVMNAAQYRPYLADMLQSKGLTQQQILAQPYMTDDPANPDYARYHYNTNWQDKVLQGGASSNAYLKVSGGDNIATYALSMNYARNEGVIKNTDFSRLGTRFNAELNLSKKLVARSGLSFSYAEQNLQNTGIAPKVNPVYAALVKSPFMAQNDVSDKGDVSPNYADTDTLGYSNPVSIVEKLMAINKTYRFFGWLSFDYQLNSAFSISTRVGLTNDKVRENFFVPSKGIVHDTLQTAIANNRSGTQVKRLLSVYNDTRVAYKKTFSRIHFLEAQAGVRFQQQKFEQDYILGFNSATDELINVGYGAATLRQVGGDLSKNRWLNTYINGDYSFDNRVFINAGVTIDGSSRFGENADGGMRLNGVKYAVLPYAGVAWLLSSEQFMKQLPWVSMLKLRAGYTLAGNDDLGDYTARQYYTSQNLYGMQGLVRANIANPRLQWEVNRKMNLGVDMGFFDDRLRVSADVYQNTTDRMLVRESTPGGTGIDYFYSNSGKMRTRGGELAVNARVINSQQLKWDLGFSLAAYRNTVVKLPQGDIVTPFAGGEILTREGKAANLFYGYKTNGVYATDADAAGDSTINSGGALAAFGGGDMRFVNINGDKRIDKNDRQVIGNPNPDFTGSITTVLNWKRFTLNALFTFSKGNDVYNYTRSQLESGAGYNNQLLSMLNRWRVQGQVTHIPKATWGDPLGNARFSDRWIEDGSYFRLRNISLAYNVKIKTGFLQYMTVYVSANNVFTITRYLGYDPEFSATESPLGQGVDIGLQPQIKSAQAGIRLGL</sequence>
<dbReference type="InterPro" id="IPR037066">
    <property type="entry name" value="Plug_dom_sf"/>
</dbReference>
<organism evidence="13 14">
    <name type="scientific">Filimonas zeae</name>
    <dbReference type="NCBI Taxonomy" id="1737353"/>
    <lineage>
        <taxon>Bacteria</taxon>
        <taxon>Pseudomonadati</taxon>
        <taxon>Bacteroidota</taxon>
        <taxon>Chitinophagia</taxon>
        <taxon>Chitinophagales</taxon>
        <taxon>Chitinophagaceae</taxon>
        <taxon>Filimonas</taxon>
    </lineage>
</organism>
<keyword evidence="7 8" id="KW-0998">Cell outer membrane</keyword>
<dbReference type="Pfam" id="PF13715">
    <property type="entry name" value="CarbopepD_reg_2"/>
    <property type="match status" value="1"/>
</dbReference>
<comment type="subcellular location">
    <subcellularLocation>
        <location evidence="1 8">Cell outer membrane</location>
        <topology evidence="1 8">Multi-pass membrane protein</topology>
    </subcellularLocation>
</comment>
<feature type="signal peptide" evidence="10">
    <location>
        <begin position="1"/>
        <end position="27"/>
    </location>
</feature>
<dbReference type="Proteomes" id="UP000627292">
    <property type="component" value="Unassembled WGS sequence"/>
</dbReference>
<proteinExistence type="inferred from homology"/>
<dbReference type="NCBIfam" id="TIGR04056">
    <property type="entry name" value="OMP_RagA_SusC"/>
    <property type="match status" value="1"/>
</dbReference>
<dbReference type="Gene3D" id="2.60.40.1120">
    <property type="entry name" value="Carboxypeptidase-like, regulatory domain"/>
    <property type="match status" value="1"/>
</dbReference>
<dbReference type="InterPro" id="IPR023996">
    <property type="entry name" value="TonB-dep_OMP_SusC/RagA"/>
</dbReference>
<dbReference type="Gene3D" id="2.170.130.10">
    <property type="entry name" value="TonB-dependent receptor, plug domain"/>
    <property type="match status" value="1"/>
</dbReference>
<reference evidence="13" key="2">
    <citation type="submission" date="2020-09" db="EMBL/GenBank/DDBJ databases">
        <authorList>
            <person name="Sun Q."/>
            <person name="Zhou Y."/>
        </authorList>
    </citation>
    <scope>NUCLEOTIDE SEQUENCE</scope>
    <source>
        <strain evidence="13">CGMCC 1.15290</strain>
    </source>
</reference>
<keyword evidence="10" id="KW-0732">Signal</keyword>
<dbReference type="Pfam" id="PF07715">
    <property type="entry name" value="Plug"/>
    <property type="match status" value="1"/>
</dbReference>
<feature type="chain" id="PRO_5037892857" evidence="10">
    <location>
        <begin position="28"/>
        <end position="1056"/>
    </location>
</feature>
<feature type="domain" description="TonB-dependent receptor-like beta-barrel" evidence="11">
    <location>
        <begin position="461"/>
        <end position="855"/>
    </location>
</feature>
<evidence type="ECO:0000256" key="7">
    <source>
        <dbReference type="ARBA" id="ARBA00023237"/>
    </source>
</evidence>
<evidence type="ECO:0000256" key="9">
    <source>
        <dbReference type="RuleBase" id="RU003357"/>
    </source>
</evidence>
<evidence type="ECO:0000256" key="4">
    <source>
        <dbReference type="ARBA" id="ARBA00022692"/>
    </source>
</evidence>
<dbReference type="Pfam" id="PF00593">
    <property type="entry name" value="TonB_dep_Rec_b-barrel"/>
    <property type="match status" value="1"/>
</dbReference>
<reference evidence="13" key="1">
    <citation type="journal article" date="2014" name="Int. J. Syst. Evol. Microbiol.">
        <title>Complete genome sequence of Corynebacterium casei LMG S-19264T (=DSM 44701T), isolated from a smear-ripened cheese.</title>
        <authorList>
            <consortium name="US DOE Joint Genome Institute (JGI-PGF)"/>
            <person name="Walter F."/>
            <person name="Albersmeier A."/>
            <person name="Kalinowski J."/>
            <person name="Ruckert C."/>
        </authorList>
    </citation>
    <scope>NUCLEOTIDE SEQUENCE</scope>
    <source>
        <strain evidence="13">CGMCC 1.15290</strain>
    </source>
</reference>
<keyword evidence="5 9" id="KW-0798">TonB box</keyword>
<dbReference type="InterPro" id="IPR036942">
    <property type="entry name" value="Beta-barrel_TonB_sf"/>
</dbReference>
<dbReference type="InterPro" id="IPR000531">
    <property type="entry name" value="Beta-barrel_TonB"/>
</dbReference>
<protein>
    <submittedName>
        <fullName evidence="13">SusC/RagA family TonB-linked outer membrane protein</fullName>
    </submittedName>
</protein>
<dbReference type="Gene3D" id="2.40.170.20">
    <property type="entry name" value="TonB-dependent receptor, beta-barrel domain"/>
    <property type="match status" value="1"/>
</dbReference>
<dbReference type="RefSeq" id="WP_188949883.1">
    <property type="nucleotide sequence ID" value="NZ_BMIB01000001.1"/>
</dbReference>
<evidence type="ECO:0000259" key="12">
    <source>
        <dbReference type="Pfam" id="PF07715"/>
    </source>
</evidence>
<feature type="domain" description="TonB-dependent receptor plug" evidence="12">
    <location>
        <begin position="137"/>
        <end position="252"/>
    </location>
</feature>
<name>A0A917IN86_9BACT</name>
<keyword evidence="3 8" id="KW-1134">Transmembrane beta strand</keyword>
<evidence type="ECO:0000313" key="13">
    <source>
        <dbReference type="EMBL" id="GGH57541.1"/>
    </source>
</evidence>
<comment type="caution">
    <text evidence="13">The sequence shown here is derived from an EMBL/GenBank/DDBJ whole genome shotgun (WGS) entry which is preliminary data.</text>
</comment>
<evidence type="ECO:0000256" key="1">
    <source>
        <dbReference type="ARBA" id="ARBA00004571"/>
    </source>
</evidence>
<evidence type="ECO:0000256" key="6">
    <source>
        <dbReference type="ARBA" id="ARBA00023136"/>
    </source>
</evidence>
<keyword evidence="14" id="KW-1185">Reference proteome</keyword>
<accession>A0A917IN86</accession>
<dbReference type="AlphaFoldDB" id="A0A917IN86"/>
<dbReference type="SUPFAM" id="SSF49464">
    <property type="entry name" value="Carboxypeptidase regulatory domain-like"/>
    <property type="match status" value="1"/>
</dbReference>
<keyword evidence="4 8" id="KW-0812">Transmembrane</keyword>
<dbReference type="PROSITE" id="PS52016">
    <property type="entry name" value="TONB_DEPENDENT_REC_3"/>
    <property type="match status" value="1"/>
</dbReference>
<evidence type="ECO:0000256" key="3">
    <source>
        <dbReference type="ARBA" id="ARBA00022452"/>
    </source>
</evidence>
<keyword evidence="2 8" id="KW-0813">Transport</keyword>
<evidence type="ECO:0000256" key="5">
    <source>
        <dbReference type="ARBA" id="ARBA00023077"/>
    </source>
</evidence>
<dbReference type="InterPro" id="IPR008969">
    <property type="entry name" value="CarboxyPept-like_regulatory"/>
</dbReference>
<comment type="similarity">
    <text evidence="8 9">Belongs to the TonB-dependent receptor family.</text>
</comment>
<dbReference type="InterPro" id="IPR039426">
    <property type="entry name" value="TonB-dep_rcpt-like"/>
</dbReference>
<dbReference type="SUPFAM" id="SSF56935">
    <property type="entry name" value="Porins"/>
    <property type="match status" value="1"/>
</dbReference>
<dbReference type="EMBL" id="BMIB01000001">
    <property type="protein sequence ID" value="GGH57541.1"/>
    <property type="molecule type" value="Genomic_DNA"/>
</dbReference>
<evidence type="ECO:0000313" key="14">
    <source>
        <dbReference type="Proteomes" id="UP000627292"/>
    </source>
</evidence>
<evidence type="ECO:0000259" key="11">
    <source>
        <dbReference type="Pfam" id="PF00593"/>
    </source>
</evidence>
<evidence type="ECO:0000256" key="8">
    <source>
        <dbReference type="PROSITE-ProRule" id="PRU01360"/>
    </source>
</evidence>
<evidence type="ECO:0000256" key="2">
    <source>
        <dbReference type="ARBA" id="ARBA00022448"/>
    </source>
</evidence>
<dbReference type="GO" id="GO:0009279">
    <property type="term" value="C:cell outer membrane"/>
    <property type="evidence" value="ECO:0007669"/>
    <property type="project" value="UniProtKB-SubCell"/>
</dbReference>